<sequence>MKTSCLTLLLVLILTSVGHSEPAAAPKVPPFPGAEDYTALRMAYAAQPGFSSFWNVEPERQAVFTAIRSKDYKSALELSKAWLEKVPVDAEVHYLRGHFLKKAGDIPGSMHHFHCFYGLMRSITATGDGKSPKTAWKVISVSEEYALLNEIDAKLIDQSLVDSCDKMHVSLPDGTETDYYFDVSISLAATARAFEPAKKK</sequence>
<reference evidence="3" key="1">
    <citation type="journal article" date="2019" name="Int. J. Syst. Evol. Microbiol.">
        <title>The Global Catalogue of Microorganisms (GCM) 10K type strain sequencing project: providing services to taxonomists for standard genome sequencing and annotation.</title>
        <authorList>
            <consortium name="The Broad Institute Genomics Platform"/>
            <consortium name="The Broad Institute Genome Sequencing Center for Infectious Disease"/>
            <person name="Wu L."/>
            <person name="Ma J."/>
        </authorList>
    </citation>
    <scope>NUCLEOTIDE SEQUENCE [LARGE SCALE GENOMIC DNA]</scope>
    <source>
        <strain evidence="3">CGMCC 4.1469</strain>
    </source>
</reference>
<feature type="signal peptide" evidence="1">
    <location>
        <begin position="1"/>
        <end position="20"/>
    </location>
</feature>
<keyword evidence="3" id="KW-1185">Reference proteome</keyword>
<proteinExistence type="predicted"/>
<dbReference type="RefSeq" id="WP_377170249.1">
    <property type="nucleotide sequence ID" value="NZ_JBHSMQ010000009.1"/>
</dbReference>
<gene>
    <name evidence="2" type="ORF">ACFQDI_20220</name>
</gene>
<feature type="chain" id="PRO_5047028934" evidence="1">
    <location>
        <begin position="21"/>
        <end position="200"/>
    </location>
</feature>
<comment type="caution">
    <text evidence="2">The sequence shown here is derived from an EMBL/GenBank/DDBJ whole genome shotgun (WGS) entry which is preliminary data.</text>
</comment>
<organism evidence="2 3">
    <name type="scientific">Prosthecobacter fluviatilis</name>
    <dbReference type="NCBI Taxonomy" id="445931"/>
    <lineage>
        <taxon>Bacteria</taxon>
        <taxon>Pseudomonadati</taxon>
        <taxon>Verrucomicrobiota</taxon>
        <taxon>Verrucomicrobiia</taxon>
        <taxon>Verrucomicrobiales</taxon>
        <taxon>Verrucomicrobiaceae</taxon>
        <taxon>Prosthecobacter</taxon>
    </lineage>
</organism>
<accession>A0ABW0KX77</accession>
<dbReference type="InterPro" id="IPR032578">
    <property type="entry name" value="DUF4919"/>
</dbReference>
<dbReference type="Proteomes" id="UP001596052">
    <property type="component" value="Unassembled WGS sequence"/>
</dbReference>
<name>A0ABW0KX77_9BACT</name>
<evidence type="ECO:0000256" key="1">
    <source>
        <dbReference type="SAM" id="SignalP"/>
    </source>
</evidence>
<evidence type="ECO:0000313" key="3">
    <source>
        <dbReference type="Proteomes" id="UP001596052"/>
    </source>
</evidence>
<dbReference type="Pfam" id="PF16266">
    <property type="entry name" value="DUF4919"/>
    <property type="match status" value="1"/>
</dbReference>
<dbReference type="EMBL" id="JBHSMQ010000009">
    <property type="protein sequence ID" value="MFC5457206.1"/>
    <property type="molecule type" value="Genomic_DNA"/>
</dbReference>
<protein>
    <submittedName>
        <fullName evidence="2">DUF4919 domain-containing protein</fullName>
    </submittedName>
</protein>
<evidence type="ECO:0000313" key="2">
    <source>
        <dbReference type="EMBL" id="MFC5457206.1"/>
    </source>
</evidence>
<keyword evidence="1" id="KW-0732">Signal</keyword>